<proteinExistence type="predicted"/>
<protein>
    <submittedName>
        <fullName evidence="2">Uncharacterized protein</fullName>
    </submittedName>
</protein>
<name>A0A151X968_9HYME</name>
<keyword evidence="3" id="KW-1185">Reference proteome</keyword>
<dbReference type="EMBL" id="KQ982383">
    <property type="protein sequence ID" value="KYQ56911.1"/>
    <property type="molecule type" value="Genomic_DNA"/>
</dbReference>
<sequence length="199" mass="22344">MSTRLAFSHAQKARHISVPTFSLFNVARPRLGGMASANVGESKVTREKKRRGKVGKDEPADPALNSARLMGDALLASSATQSLVSRVKEREALSSNESLKIQKMRECSRLIEALPSNVRKNKGICRLRECAEWPLRERNANISIIDSRGNSEKKLLRPQRFKSRRLARYEKHQLSDHTIAVLLFALQLIGLYHNLCLTG</sequence>
<dbReference type="AlphaFoldDB" id="A0A151X968"/>
<evidence type="ECO:0000256" key="1">
    <source>
        <dbReference type="SAM" id="MobiDB-lite"/>
    </source>
</evidence>
<feature type="region of interest" description="Disordered" evidence="1">
    <location>
        <begin position="38"/>
        <end position="63"/>
    </location>
</feature>
<accession>A0A151X968</accession>
<dbReference type="Proteomes" id="UP000075809">
    <property type="component" value="Unassembled WGS sequence"/>
</dbReference>
<reference evidence="2 3" key="1">
    <citation type="submission" date="2015-09" db="EMBL/GenBank/DDBJ databases">
        <title>Trachymyrmex zeteki WGS genome.</title>
        <authorList>
            <person name="Nygaard S."/>
            <person name="Hu H."/>
            <person name="Boomsma J."/>
            <person name="Zhang G."/>
        </authorList>
    </citation>
    <scope>NUCLEOTIDE SEQUENCE [LARGE SCALE GENOMIC DNA]</scope>
    <source>
        <strain evidence="2">Tzet28-1</strain>
        <tissue evidence="2">Whole body</tissue>
    </source>
</reference>
<organism evidence="2 3">
    <name type="scientific">Mycetomoellerius zeteki</name>
    <dbReference type="NCBI Taxonomy" id="64791"/>
    <lineage>
        <taxon>Eukaryota</taxon>
        <taxon>Metazoa</taxon>
        <taxon>Ecdysozoa</taxon>
        <taxon>Arthropoda</taxon>
        <taxon>Hexapoda</taxon>
        <taxon>Insecta</taxon>
        <taxon>Pterygota</taxon>
        <taxon>Neoptera</taxon>
        <taxon>Endopterygota</taxon>
        <taxon>Hymenoptera</taxon>
        <taxon>Apocrita</taxon>
        <taxon>Aculeata</taxon>
        <taxon>Formicoidea</taxon>
        <taxon>Formicidae</taxon>
        <taxon>Myrmicinae</taxon>
        <taxon>Mycetomoellerius</taxon>
    </lineage>
</organism>
<evidence type="ECO:0000313" key="3">
    <source>
        <dbReference type="Proteomes" id="UP000075809"/>
    </source>
</evidence>
<gene>
    <name evidence="2" type="ORF">ALC60_04115</name>
</gene>
<evidence type="ECO:0000313" key="2">
    <source>
        <dbReference type="EMBL" id="KYQ56911.1"/>
    </source>
</evidence>